<feature type="chain" id="PRO_5041374609" evidence="1">
    <location>
        <begin position="20"/>
        <end position="122"/>
    </location>
</feature>
<feature type="signal peptide" evidence="1">
    <location>
        <begin position="1"/>
        <end position="19"/>
    </location>
</feature>
<keyword evidence="3" id="KW-1185">Reference proteome</keyword>
<keyword evidence="1" id="KW-0732">Signal</keyword>
<evidence type="ECO:0000313" key="2">
    <source>
        <dbReference type="EMBL" id="KAK0414513.1"/>
    </source>
</evidence>
<name>A0AA39LYQ9_9BILA</name>
<dbReference type="Proteomes" id="UP001175271">
    <property type="component" value="Unassembled WGS sequence"/>
</dbReference>
<dbReference type="EMBL" id="JAUCMV010000002">
    <property type="protein sequence ID" value="KAK0414513.1"/>
    <property type="molecule type" value="Genomic_DNA"/>
</dbReference>
<sequence>MELVPVVLFFAVLISTVHSSTSVVRTYRLKPSTSDAITDQRVPINKDDNWELVSEKNYLGKIIKLLGFDPNTPFPIGTRSARTKTDPKSNERFKSIWEDIKERLGFGPSTYTSHGTASVTIL</sequence>
<accession>A0AA39LYQ9</accession>
<protein>
    <submittedName>
        <fullName evidence="2">Uncharacterized protein</fullName>
    </submittedName>
</protein>
<evidence type="ECO:0000256" key="1">
    <source>
        <dbReference type="SAM" id="SignalP"/>
    </source>
</evidence>
<comment type="caution">
    <text evidence="2">The sequence shown here is derived from an EMBL/GenBank/DDBJ whole genome shotgun (WGS) entry which is preliminary data.</text>
</comment>
<evidence type="ECO:0000313" key="3">
    <source>
        <dbReference type="Proteomes" id="UP001175271"/>
    </source>
</evidence>
<dbReference type="AlphaFoldDB" id="A0AA39LYQ9"/>
<reference evidence="2" key="1">
    <citation type="submission" date="2023-06" db="EMBL/GenBank/DDBJ databases">
        <title>Genomic analysis of the entomopathogenic nematode Steinernema hermaphroditum.</title>
        <authorList>
            <person name="Schwarz E.M."/>
            <person name="Heppert J.K."/>
            <person name="Baniya A."/>
            <person name="Schwartz H.T."/>
            <person name="Tan C.-H."/>
            <person name="Antoshechkin I."/>
            <person name="Sternberg P.W."/>
            <person name="Goodrich-Blair H."/>
            <person name="Dillman A.R."/>
        </authorList>
    </citation>
    <scope>NUCLEOTIDE SEQUENCE</scope>
    <source>
        <strain evidence="2">PS9179</strain>
        <tissue evidence="2">Whole animal</tissue>
    </source>
</reference>
<organism evidence="2 3">
    <name type="scientific">Steinernema hermaphroditum</name>
    <dbReference type="NCBI Taxonomy" id="289476"/>
    <lineage>
        <taxon>Eukaryota</taxon>
        <taxon>Metazoa</taxon>
        <taxon>Ecdysozoa</taxon>
        <taxon>Nematoda</taxon>
        <taxon>Chromadorea</taxon>
        <taxon>Rhabditida</taxon>
        <taxon>Tylenchina</taxon>
        <taxon>Panagrolaimomorpha</taxon>
        <taxon>Strongyloidoidea</taxon>
        <taxon>Steinernematidae</taxon>
        <taxon>Steinernema</taxon>
    </lineage>
</organism>
<proteinExistence type="predicted"/>
<gene>
    <name evidence="2" type="ORF">QR680_011472</name>
</gene>